<feature type="active site" evidence="13">
    <location>
        <position position="71"/>
    </location>
</feature>
<organism evidence="15 16">
    <name type="scientific">Stappia albiluteola</name>
    <dbReference type="NCBI Taxonomy" id="2758565"/>
    <lineage>
        <taxon>Bacteria</taxon>
        <taxon>Pseudomonadati</taxon>
        <taxon>Pseudomonadota</taxon>
        <taxon>Alphaproteobacteria</taxon>
        <taxon>Hyphomicrobiales</taxon>
        <taxon>Stappiaceae</taxon>
        <taxon>Stappia</taxon>
    </lineage>
</organism>
<evidence type="ECO:0000256" key="4">
    <source>
        <dbReference type="ARBA" id="ARBA00022723"/>
    </source>
</evidence>
<evidence type="ECO:0000256" key="13">
    <source>
        <dbReference type="HAMAP-Rule" id="MF_00034"/>
    </source>
</evidence>
<keyword evidence="5 13" id="KW-0255">Endonuclease</keyword>
<keyword evidence="2 13" id="KW-0963">Cytoplasm</keyword>
<evidence type="ECO:0000313" key="15">
    <source>
        <dbReference type="EMBL" id="MBA5777268.1"/>
    </source>
</evidence>
<dbReference type="Proteomes" id="UP000541109">
    <property type="component" value="Unassembled WGS sequence"/>
</dbReference>
<dbReference type="Pfam" id="PF02075">
    <property type="entry name" value="RuvC"/>
    <property type="match status" value="1"/>
</dbReference>
<dbReference type="InterPro" id="IPR020563">
    <property type="entry name" value="X-over_junc_endoDNase_Mg_BS"/>
</dbReference>
<dbReference type="PANTHER" id="PTHR30194:SF3">
    <property type="entry name" value="CROSSOVER JUNCTION ENDODEOXYRIBONUCLEASE RUVC"/>
    <property type="match status" value="1"/>
</dbReference>
<dbReference type="SUPFAM" id="SSF53098">
    <property type="entry name" value="Ribonuclease H-like"/>
    <property type="match status" value="1"/>
</dbReference>
<feature type="active site" evidence="13">
    <location>
        <position position="11"/>
    </location>
</feature>
<comment type="similarity">
    <text evidence="1 13">Belongs to the RuvC family.</text>
</comment>
<reference evidence="15 16" key="1">
    <citation type="submission" date="2020-07" db="EMBL/GenBank/DDBJ databases">
        <title>Stappia sp., F7233, whole genome shotgun sequencing project.</title>
        <authorList>
            <person name="Jiang S."/>
            <person name="Liu Z.W."/>
            <person name="Du Z.J."/>
        </authorList>
    </citation>
    <scope>NUCLEOTIDE SEQUENCE [LARGE SCALE GENOMIC DNA]</scope>
    <source>
        <strain evidence="15 16">F7233</strain>
    </source>
</reference>
<proteinExistence type="inferred from homology"/>
<dbReference type="PRINTS" id="PR00696">
    <property type="entry name" value="RSOLVASERUVC"/>
</dbReference>
<dbReference type="Gene3D" id="3.30.420.10">
    <property type="entry name" value="Ribonuclease H-like superfamily/Ribonuclease H"/>
    <property type="match status" value="1"/>
</dbReference>
<comment type="catalytic activity">
    <reaction evidence="12 13">
        <text>Endonucleolytic cleavage at a junction such as a reciprocal single-stranded crossover between two homologous DNA duplexes (Holliday junction).</text>
        <dbReference type="EC" id="3.1.21.10"/>
    </reaction>
</comment>
<keyword evidence="6 13" id="KW-0227">DNA damage</keyword>
<dbReference type="AlphaFoldDB" id="A0A839AE06"/>
<dbReference type="GO" id="GO:0009432">
    <property type="term" value="P:SOS response"/>
    <property type="evidence" value="ECO:0007669"/>
    <property type="project" value="UniProtKB-ARBA"/>
</dbReference>
<evidence type="ECO:0000256" key="10">
    <source>
        <dbReference type="ARBA" id="ARBA00023172"/>
    </source>
</evidence>
<comment type="cofactor">
    <cofactor evidence="13">
        <name>Mg(2+)</name>
        <dbReference type="ChEBI" id="CHEBI:18420"/>
    </cofactor>
    <text evidence="13">Binds 2 Mg(2+) ion per subunit.</text>
</comment>
<feature type="binding site" evidence="13">
    <location>
        <position position="143"/>
    </location>
    <ligand>
        <name>Mg(2+)</name>
        <dbReference type="ChEBI" id="CHEBI:18420"/>
        <label>1</label>
    </ligand>
</feature>
<gene>
    <name evidence="13 15" type="primary">ruvC</name>
    <name evidence="15" type="ORF">H2509_09025</name>
</gene>
<keyword evidence="10 13" id="KW-0233">DNA recombination</keyword>
<dbReference type="InterPro" id="IPR002176">
    <property type="entry name" value="X-over_junc_endoDNase_RuvC"/>
</dbReference>
<comment type="caution">
    <text evidence="15">The sequence shown here is derived from an EMBL/GenBank/DDBJ whole genome shotgun (WGS) entry which is preliminary data.</text>
</comment>
<comment type="function">
    <text evidence="13">The RuvA-RuvB-RuvC complex processes Holliday junction (HJ) DNA during genetic recombination and DNA repair. Endonuclease that resolves HJ intermediates. Cleaves cruciform DNA by making single-stranded nicks across the HJ at symmetrical positions within the homologous arms, yielding a 5'-phosphate and a 3'-hydroxyl group; requires a central core of homology in the junction. The consensus cleavage sequence is 5'-(A/T)TT(C/G)-3'. Cleavage occurs on the 3'-side of the TT dinucleotide at the point of strand exchange. HJ branch migration catalyzed by RuvA-RuvB allows RuvC to scan DNA until it finds its consensus sequence, where it cleaves and resolves the cruciform DNA.</text>
</comment>
<dbReference type="GO" id="GO:0006281">
    <property type="term" value="P:DNA repair"/>
    <property type="evidence" value="ECO:0007669"/>
    <property type="project" value="UniProtKB-UniRule"/>
</dbReference>
<dbReference type="EMBL" id="JACFXV010000048">
    <property type="protein sequence ID" value="MBA5777268.1"/>
    <property type="molecule type" value="Genomic_DNA"/>
</dbReference>
<evidence type="ECO:0000256" key="6">
    <source>
        <dbReference type="ARBA" id="ARBA00022763"/>
    </source>
</evidence>
<dbReference type="FunFam" id="3.30.420.10:FF:000002">
    <property type="entry name" value="Crossover junction endodeoxyribonuclease RuvC"/>
    <property type="match status" value="1"/>
</dbReference>
<dbReference type="GO" id="GO:0000287">
    <property type="term" value="F:magnesium ion binding"/>
    <property type="evidence" value="ECO:0007669"/>
    <property type="project" value="UniProtKB-UniRule"/>
</dbReference>
<sequence length="173" mass="18554">MMHPIRILGIDPGLRRTGWGLIEAMGNRLVFLASGTVTSDNRLDLAERLRQLHDGLLDVIARHEPQEAAVELTFVNKDAGATLKLGQARGVAMLVPALHGLKVAEYAPNLVKKTVVGTGHAEKEQIRMMVKVLMPKASFNSDDAADALAIAVCHAQHRGTPQSRLAEAGAGAR</sequence>
<evidence type="ECO:0000256" key="2">
    <source>
        <dbReference type="ARBA" id="ARBA00022490"/>
    </source>
</evidence>
<dbReference type="PANTHER" id="PTHR30194">
    <property type="entry name" value="CROSSOVER JUNCTION ENDODEOXYRIBONUCLEASE RUVC"/>
    <property type="match status" value="1"/>
</dbReference>
<dbReference type="GO" id="GO:0005737">
    <property type="term" value="C:cytoplasm"/>
    <property type="evidence" value="ECO:0007669"/>
    <property type="project" value="UniProtKB-SubCell"/>
</dbReference>
<dbReference type="CDD" id="cd16962">
    <property type="entry name" value="RuvC"/>
    <property type="match status" value="1"/>
</dbReference>
<evidence type="ECO:0000256" key="7">
    <source>
        <dbReference type="ARBA" id="ARBA00022801"/>
    </source>
</evidence>
<evidence type="ECO:0000256" key="1">
    <source>
        <dbReference type="ARBA" id="ARBA00009518"/>
    </source>
</evidence>
<keyword evidence="3 13" id="KW-0540">Nuclease</keyword>
<accession>A0A839AE06</accession>
<dbReference type="EC" id="3.1.21.10" evidence="13 14"/>
<name>A0A839AE06_9HYPH</name>
<dbReference type="NCBIfam" id="TIGR00228">
    <property type="entry name" value="ruvC"/>
    <property type="match status" value="1"/>
</dbReference>
<dbReference type="RefSeq" id="WP_182164492.1">
    <property type="nucleotide sequence ID" value="NZ_JACFXV010000048.1"/>
</dbReference>
<keyword evidence="8 13" id="KW-0460">Magnesium</keyword>
<protein>
    <recommendedName>
        <fullName evidence="13 14">Crossover junction endodeoxyribonuclease RuvC</fullName>
        <ecNumber evidence="13 14">3.1.21.10</ecNumber>
    </recommendedName>
    <alternativeName>
        <fullName evidence="13">Holliday junction nuclease RuvC</fullName>
    </alternativeName>
    <alternativeName>
        <fullName evidence="13">Holliday junction resolvase RuvC</fullName>
    </alternativeName>
</protein>
<evidence type="ECO:0000313" key="16">
    <source>
        <dbReference type="Proteomes" id="UP000541109"/>
    </source>
</evidence>
<keyword evidence="9 13" id="KW-0238">DNA-binding</keyword>
<keyword evidence="16" id="KW-1185">Reference proteome</keyword>
<feature type="binding site" evidence="13">
    <location>
        <position position="11"/>
    </location>
    <ligand>
        <name>Mg(2+)</name>
        <dbReference type="ChEBI" id="CHEBI:18420"/>
        <label>1</label>
    </ligand>
</feature>
<dbReference type="InterPro" id="IPR036397">
    <property type="entry name" value="RNaseH_sf"/>
</dbReference>
<keyword evidence="4 13" id="KW-0479">Metal-binding</keyword>
<evidence type="ECO:0000256" key="5">
    <source>
        <dbReference type="ARBA" id="ARBA00022759"/>
    </source>
</evidence>
<evidence type="ECO:0000256" key="14">
    <source>
        <dbReference type="NCBIfam" id="TIGR00228"/>
    </source>
</evidence>
<dbReference type="GO" id="GO:0003677">
    <property type="term" value="F:DNA binding"/>
    <property type="evidence" value="ECO:0007669"/>
    <property type="project" value="UniProtKB-KW"/>
</dbReference>
<evidence type="ECO:0000256" key="11">
    <source>
        <dbReference type="ARBA" id="ARBA00023204"/>
    </source>
</evidence>
<evidence type="ECO:0000256" key="9">
    <source>
        <dbReference type="ARBA" id="ARBA00023125"/>
    </source>
</evidence>
<evidence type="ECO:0000256" key="12">
    <source>
        <dbReference type="ARBA" id="ARBA00029354"/>
    </source>
</evidence>
<dbReference type="GO" id="GO:0008821">
    <property type="term" value="F:crossover junction DNA endonuclease activity"/>
    <property type="evidence" value="ECO:0007669"/>
    <property type="project" value="UniProtKB-UniRule"/>
</dbReference>
<dbReference type="PROSITE" id="PS01321">
    <property type="entry name" value="RUVC"/>
    <property type="match status" value="1"/>
</dbReference>
<dbReference type="GO" id="GO:0048476">
    <property type="term" value="C:Holliday junction resolvase complex"/>
    <property type="evidence" value="ECO:0007669"/>
    <property type="project" value="UniProtKB-UniRule"/>
</dbReference>
<feature type="binding site" evidence="13">
    <location>
        <position position="71"/>
    </location>
    <ligand>
        <name>Mg(2+)</name>
        <dbReference type="ChEBI" id="CHEBI:18420"/>
        <label>2</label>
    </ligand>
</feature>
<keyword evidence="7 13" id="KW-0378">Hydrolase</keyword>
<dbReference type="HAMAP" id="MF_00034">
    <property type="entry name" value="RuvC"/>
    <property type="match status" value="1"/>
</dbReference>
<dbReference type="InterPro" id="IPR012337">
    <property type="entry name" value="RNaseH-like_sf"/>
</dbReference>
<feature type="active site" evidence="13">
    <location>
        <position position="143"/>
    </location>
</feature>
<evidence type="ECO:0000256" key="8">
    <source>
        <dbReference type="ARBA" id="ARBA00022842"/>
    </source>
</evidence>
<keyword evidence="11 13" id="KW-0234">DNA repair</keyword>
<dbReference type="GO" id="GO:0006310">
    <property type="term" value="P:DNA recombination"/>
    <property type="evidence" value="ECO:0007669"/>
    <property type="project" value="UniProtKB-UniRule"/>
</dbReference>
<evidence type="ECO:0000256" key="3">
    <source>
        <dbReference type="ARBA" id="ARBA00022722"/>
    </source>
</evidence>
<comment type="subunit">
    <text evidence="13">Homodimer which binds Holliday junction (HJ) DNA. The HJ becomes 2-fold symmetrical on binding to RuvC with unstacked arms; it has a different conformation from HJ DNA in complex with RuvA. In the full resolvosome a probable DNA-RuvA(4)-RuvB(12)-RuvC(2) complex forms which resolves the HJ.</text>
</comment>
<comment type="subcellular location">
    <subcellularLocation>
        <location evidence="13">Cytoplasm</location>
    </subcellularLocation>
</comment>